<dbReference type="GO" id="GO:0022857">
    <property type="term" value="F:transmembrane transporter activity"/>
    <property type="evidence" value="ECO:0007669"/>
    <property type="project" value="InterPro"/>
</dbReference>
<feature type="transmembrane region" description="Helical" evidence="6">
    <location>
        <begin position="574"/>
        <end position="593"/>
    </location>
</feature>
<feature type="transmembrane region" description="Helical" evidence="6">
    <location>
        <begin position="438"/>
        <end position="458"/>
    </location>
</feature>
<evidence type="ECO:0000256" key="6">
    <source>
        <dbReference type="SAM" id="Phobius"/>
    </source>
</evidence>
<dbReference type="SUPFAM" id="SSF103473">
    <property type="entry name" value="MFS general substrate transporter"/>
    <property type="match status" value="1"/>
</dbReference>
<dbReference type="CDD" id="cd17502">
    <property type="entry name" value="MFS_Azr1_MDR_like"/>
    <property type="match status" value="1"/>
</dbReference>
<feature type="transmembrane region" description="Helical" evidence="6">
    <location>
        <begin position="464"/>
        <end position="485"/>
    </location>
</feature>
<feature type="domain" description="Major facilitator superfamily (MFS) profile" evidence="7">
    <location>
        <begin position="108"/>
        <end position="598"/>
    </location>
</feature>
<sequence>MASMHTETDNQSSLRSSVASSVDPEKRNSYLAAFADYVSSTFSTENLPRYEESGDDTNSLAKCSLTGGGSDVANGACEGPPQADLNDREKNTNEDDGDGTTKTRRVAIGIALALTMFVVSLDSTIISTIIPHLIEVWGDMSEFSWYGSAYLLPIPALQPVFGKVYPYMNTKYGFLAGLFFFEIGSLICALANSSSMFIAGRAVAGTAGALMAPGVMLIIADVIPKEKRPLFTGLIASAAGIASCLGPIIGGILTSHSSWRWCFYMNLPIGGFTVAAMTILYKPRPRDPNVSTFWEKVKSLDLPGSALIAGSVTCLLLAFTFAGEGAWSDPIVIGLLIAFAMLLIALVVEQCLVPDNRALIPRSIIRKRGIIICSIFGFLTEIGSASEVYFLPFYFQGVKGSTAEGSGIDLLAYLLAQTVGGIMTGIAINRFKLFNPSMLFGAVAFSVGSGMLHTLSASTPSSEWIGYQILAAFGTGCCQFIAMGIAQQELDRHEESIGLAVVYMIKMLGSSVAVSLCSTIFYQELQDSLEDSGLSQSAINGIMSNLVLKSGSGGSGDPSTRVAVVKAVAKGVQTAFIIPIVSGVLSFCVALFHKWKKIGPADKAAEDVKTETERE</sequence>
<evidence type="ECO:0000259" key="7">
    <source>
        <dbReference type="PROSITE" id="PS50850"/>
    </source>
</evidence>
<feature type="transmembrane region" description="Helical" evidence="6">
    <location>
        <begin position="302"/>
        <end position="321"/>
    </location>
</feature>
<feature type="compositionally biased region" description="Low complexity" evidence="5">
    <location>
        <begin position="12"/>
        <end position="21"/>
    </location>
</feature>
<dbReference type="GO" id="GO:0005886">
    <property type="term" value="C:plasma membrane"/>
    <property type="evidence" value="ECO:0007669"/>
    <property type="project" value="TreeGrafter"/>
</dbReference>
<feature type="transmembrane region" description="Helical" evidence="6">
    <location>
        <begin position="258"/>
        <end position="281"/>
    </location>
</feature>
<evidence type="ECO:0000256" key="5">
    <source>
        <dbReference type="SAM" id="MobiDB-lite"/>
    </source>
</evidence>
<feature type="transmembrane region" description="Helical" evidence="6">
    <location>
        <begin position="497"/>
        <end position="522"/>
    </location>
</feature>
<comment type="subcellular location">
    <subcellularLocation>
        <location evidence="1">Membrane</location>
        <topology evidence="1">Multi-pass membrane protein</topology>
    </subcellularLocation>
</comment>
<evidence type="ECO:0000256" key="4">
    <source>
        <dbReference type="ARBA" id="ARBA00023136"/>
    </source>
</evidence>
<feature type="transmembrane region" description="Helical" evidence="6">
    <location>
        <begin position="327"/>
        <end position="348"/>
    </location>
</feature>
<dbReference type="PANTHER" id="PTHR23501:SF198">
    <property type="entry name" value="AZOLE RESISTANCE PROTEIN 1-RELATED"/>
    <property type="match status" value="1"/>
</dbReference>
<protein>
    <submittedName>
        <fullName evidence="8">Major facilitator superfamily transporter</fullName>
    </submittedName>
</protein>
<dbReference type="EMBL" id="MNUE01000081">
    <property type="protein sequence ID" value="OJD29406.1"/>
    <property type="molecule type" value="Genomic_DNA"/>
</dbReference>
<keyword evidence="4 6" id="KW-0472">Membrane</keyword>
<reference evidence="8 9" key="1">
    <citation type="submission" date="2016-10" db="EMBL/GenBank/DDBJ databases">
        <title>Proteomics and genomics reveal pathogen-plant mechanisms compatible with a hemibiotrophic lifestyle of Diplodia corticola.</title>
        <authorList>
            <person name="Fernandes I."/>
            <person name="De Jonge R."/>
            <person name="Van De Peer Y."/>
            <person name="Devreese B."/>
            <person name="Alves A."/>
            <person name="Esteves A.C."/>
        </authorList>
    </citation>
    <scope>NUCLEOTIDE SEQUENCE [LARGE SCALE GENOMIC DNA]</scope>
    <source>
        <strain evidence="8 9">CBS 112549</strain>
    </source>
</reference>
<gene>
    <name evidence="8" type="ORF">BKCO1_8100037</name>
</gene>
<dbReference type="Pfam" id="PF07690">
    <property type="entry name" value="MFS_1"/>
    <property type="match status" value="1"/>
</dbReference>
<evidence type="ECO:0000256" key="2">
    <source>
        <dbReference type="ARBA" id="ARBA00022692"/>
    </source>
</evidence>
<evidence type="ECO:0000313" key="8">
    <source>
        <dbReference type="EMBL" id="OJD29406.1"/>
    </source>
</evidence>
<dbReference type="Gene3D" id="1.20.1250.20">
    <property type="entry name" value="MFS general substrate transporter like domains"/>
    <property type="match status" value="2"/>
</dbReference>
<dbReference type="GeneID" id="31019737"/>
<feature type="transmembrane region" description="Helical" evidence="6">
    <location>
        <begin position="198"/>
        <end position="223"/>
    </location>
</feature>
<dbReference type="Proteomes" id="UP000183809">
    <property type="component" value="Unassembled WGS sequence"/>
</dbReference>
<feature type="transmembrane region" description="Helical" evidence="6">
    <location>
        <begin position="369"/>
        <end position="390"/>
    </location>
</feature>
<dbReference type="PANTHER" id="PTHR23501">
    <property type="entry name" value="MAJOR FACILITATOR SUPERFAMILY"/>
    <property type="match status" value="1"/>
</dbReference>
<comment type="caution">
    <text evidence="8">The sequence shown here is derived from an EMBL/GenBank/DDBJ whole genome shotgun (WGS) entry which is preliminary data.</text>
</comment>
<dbReference type="OrthoDB" id="10021397at2759"/>
<evidence type="ECO:0000256" key="1">
    <source>
        <dbReference type="ARBA" id="ARBA00004141"/>
    </source>
</evidence>
<feature type="transmembrane region" description="Helical" evidence="6">
    <location>
        <begin position="230"/>
        <end position="252"/>
    </location>
</feature>
<dbReference type="InterPro" id="IPR036259">
    <property type="entry name" value="MFS_trans_sf"/>
</dbReference>
<dbReference type="InterPro" id="IPR020846">
    <property type="entry name" value="MFS_dom"/>
</dbReference>
<dbReference type="AlphaFoldDB" id="A0A1J9QKL1"/>
<keyword evidence="3 6" id="KW-1133">Transmembrane helix</keyword>
<accession>A0A1J9QKL1</accession>
<feature type="region of interest" description="Disordered" evidence="5">
    <location>
        <begin position="1"/>
        <end position="23"/>
    </location>
</feature>
<organism evidence="8 9">
    <name type="scientific">Diplodia corticola</name>
    <dbReference type="NCBI Taxonomy" id="236234"/>
    <lineage>
        <taxon>Eukaryota</taxon>
        <taxon>Fungi</taxon>
        <taxon>Dikarya</taxon>
        <taxon>Ascomycota</taxon>
        <taxon>Pezizomycotina</taxon>
        <taxon>Dothideomycetes</taxon>
        <taxon>Dothideomycetes incertae sedis</taxon>
        <taxon>Botryosphaeriales</taxon>
        <taxon>Botryosphaeriaceae</taxon>
        <taxon>Diplodia</taxon>
    </lineage>
</organism>
<name>A0A1J9QKL1_9PEZI</name>
<feature type="transmembrane region" description="Helical" evidence="6">
    <location>
        <begin position="410"/>
        <end position="431"/>
    </location>
</feature>
<feature type="transmembrane region" description="Helical" evidence="6">
    <location>
        <begin position="173"/>
        <end position="192"/>
    </location>
</feature>
<proteinExistence type="predicted"/>
<feature type="region of interest" description="Disordered" evidence="5">
    <location>
        <begin position="72"/>
        <end position="100"/>
    </location>
</feature>
<evidence type="ECO:0000313" key="9">
    <source>
        <dbReference type="Proteomes" id="UP000183809"/>
    </source>
</evidence>
<keyword evidence="2 6" id="KW-0812">Transmembrane</keyword>
<feature type="transmembrane region" description="Helical" evidence="6">
    <location>
        <begin position="106"/>
        <end position="131"/>
    </location>
</feature>
<dbReference type="RefSeq" id="XP_020125666.1">
    <property type="nucleotide sequence ID" value="XM_020279474.1"/>
</dbReference>
<keyword evidence="9" id="KW-1185">Reference proteome</keyword>
<feature type="transmembrane region" description="Helical" evidence="6">
    <location>
        <begin position="143"/>
        <end position="161"/>
    </location>
</feature>
<evidence type="ECO:0000256" key="3">
    <source>
        <dbReference type="ARBA" id="ARBA00022989"/>
    </source>
</evidence>
<dbReference type="PROSITE" id="PS50850">
    <property type="entry name" value="MFS"/>
    <property type="match status" value="1"/>
</dbReference>
<dbReference type="InterPro" id="IPR011701">
    <property type="entry name" value="MFS"/>
</dbReference>